<feature type="region of interest" description="Disordered" evidence="1">
    <location>
        <begin position="1"/>
        <end position="37"/>
    </location>
</feature>
<dbReference type="EMBL" id="JAVDQH010000023">
    <property type="protein sequence ID" value="MDR6246157.1"/>
    <property type="molecule type" value="Genomic_DNA"/>
</dbReference>
<feature type="compositionally biased region" description="Low complexity" evidence="1">
    <location>
        <begin position="1"/>
        <end position="15"/>
    </location>
</feature>
<evidence type="ECO:0000313" key="3">
    <source>
        <dbReference type="Proteomes" id="UP001185028"/>
    </source>
</evidence>
<comment type="caution">
    <text evidence="2">The sequence shown here is derived from an EMBL/GenBank/DDBJ whole genome shotgun (WGS) entry which is preliminary data.</text>
</comment>
<keyword evidence="3" id="KW-1185">Reference proteome</keyword>
<feature type="region of interest" description="Disordered" evidence="1">
    <location>
        <begin position="175"/>
        <end position="197"/>
    </location>
</feature>
<accession>A0ABU1J5A9</accession>
<proteinExistence type="predicted"/>
<sequence length="879" mass="99053">MNGVPQQPNQQQPDQSVSASISNEGAARLDNTSPGIQSDESLVNLQLTTADERQWLEQLFRQQVFNREAGVLYMPIRHHSPGCSHHLLRTIAEYEPEVILIEGPEAGNPLIPVLADPATRTPVSLYYTYEQGEERGAFYFPMLACSPEYIAICEAARRGIKASFIDLNYRAPQTLHKEQQSEDEKSQEHATEQGNSYQDETLLTSSSFMHRLCTALHCRSFDELWDRWFEAGATNAVTEHYIEEIFLYCSLSRLCYTSEQLEQDGTLARERHMLQHIEAARQQYKRVLVITGGFHTLGLLELQEEQYVHASSITARNNPSQQDIVSPTRITTKTKISKQGSKRNQPAKPIKEQIYPMVYTFEEADRLNGYASGMPYVAYYDEVWTRMQKGITQPGQQTAIRLLSVLMKELRQGEAEVSTSDAIEAYSMLQGLAAIRGKPEGSVYELLDGVTSCFIKGEETLVAVQPLQRLQQLLTGNQIGEVASNPFAVPIVEDFKKQATACKLKLQFTGRHKKVLDLYTRPQHRQISRLFHCMTFLGTELAVFESGPDWVAYRDINLMRETWTYSYSSFTEARLIENSIYGGTIAAAATRRLETIVAELPEQHSGQATRWLLRALLMGLEHSVDGLLQHTRRALRQDGSFLSLSEALVLLERMYEHRRLLGLEGDAGLPELLEEAYQHTVAAMDTLEHVHPDDQAQVVQSLKQLHMLAMTGTASFASEPLYDRLQELLERTGLPASLEGVSVAILSRAGMLPASEITDRARSYMRGTPQQMAHTAAYLQGVFAAARDAFLYDKELLNELNSMLARLSHDDFVRMIPELRMAFTFFTPAETRTIATRAAELLGESEQALDEPGLDEEVLLHAQATDKAIRQELARWGLL</sequence>
<organism evidence="2 3">
    <name type="scientific">Paenibacillus hunanensis</name>
    <dbReference type="NCBI Taxonomy" id="539262"/>
    <lineage>
        <taxon>Bacteria</taxon>
        <taxon>Bacillati</taxon>
        <taxon>Bacillota</taxon>
        <taxon>Bacilli</taxon>
        <taxon>Bacillales</taxon>
        <taxon>Paenibacillaceae</taxon>
        <taxon>Paenibacillus</taxon>
    </lineage>
</organism>
<dbReference type="RefSeq" id="WP_229685681.1">
    <property type="nucleotide sequence ID" value="NZ_BMMB01000003.1"/>
</dbReference>
<feature type="compositionally biased region" description="Basic and acidic residues" evidence="1">
    <location>
        <begin position="175"/>
        <end position="191"/>
    </location>
</feature>
<dbReference type="InterPro" id="IPR043737">
    <property type="entry name" value="DUF5682"/>
</dbReference>
<dbReference type="Proteomes" id="UP001185028">
    <property type="component" value="Unassembled WGS sequence"/>
</dbReference>
<evidence type="ECO:0000256" key="1">
    <source>
        <dbReference type="SAM" id="MobiDB-lite"/>
    </source>
</evidence>
<protein>
    <submittedName>
        <fullName evidence="2">Uncharacterized protein</fullName>
    </submittedName>
</protein>
<dbReference type="Pfam" id="PF18934">
    <property type="entry name" value="DUF5682"/>
    <property type="match status" value="1"/>
</dbReference>
<name>A0ABU1J5A9_9BACL</name>
<gene>
    <name evidence="2" type="ORF">JOC58_004076</name>
</gene>
<reference evidence="2 3" key="1">
    <citation type="submission" date="2023-07" db="EMBL/GenBank/DDBJ databases">
        <title>Genomic Encyclopedia of Type Strains, Phase IV (KMG-IV): sequencing the most valuable type-strain genomes for metagenomic binning, comparative biology and taxonomic classification.</title>
        <authorList>
            <person name="Goeker M."/>
        </authorList>
    </citation>
    <scope>NUCLEOTIDE SEQUENCE [LARGE SCALE GENOMIC DNA]</scope>
    <source>
        <strain evidence="2 3">DSM 22170</strain>
    </source>
</reference>
<evidence type="ECO:0000313" key="2">
    <source>
        <dbReference type="EMBL" id="MDR6246157.1"/>
    </source>
</evidence>